<accession>A0ABZ1L4K0</accession>
<keyword evidence="3" id="KW-1185">Reference proteome</keyword>
<name>A0ABZ1L4K0_STRAH</name>
<dbReference type="Proteomes" id="UP001622557">
    <property type="component" value="Chromosome"/>
</dbReference>
<evidence type="ECO:0000313" key="2">
    <source>
        <dbReference type="EMBL" id="WTQ85661.1"/>
    </source>
</evidence>
<dbReference type="EMBL" id="CP108164">
    <property type="protein sequence ID" value="WTQ85661.1"/>
    <property type="molecule type" value="Genomic_DNA"/>
</dbReference>
<protein>
    <submittedName>
        <fullName evidence="2">Uncharacterized protein</fullName>
    </submittedName>
</protein>
<proteinExistence type="predicted"/>
<dbReference type="RefSeq" id="WP_405444477.1">
    <property type="nucleotide sequence ID" value="NZ_CP108164.1"/>
</dbReference>
<dbReference type="GeneID" id="97286310"/>
<evidence type="ECO:0000313" key="3">
    <source>
        <dbReference type="Proteomes" id="UP001622557"/>
    </source>
</evidence>
<reference evidence="2 3" key="1">
    <citation type="submission" date="2022-10" db="EMBL/GenBank/DDBJ databases">
        <title>The complete genomes of actinobacterial strains from the NBC collection.</title>
        <authorList>
            <person name="Joergensen T.S."/>
            <person name="Alvarez Arevalo M."/>
            <person name="Sterndorff E.B."/>
            <person name="Faurdal D."/>
            <person name="Vuksanovic O."/>
            <person name="Mourched A.-S."/>
            <person name="Charusanti P."/>
            <person name="Shaw S."/>
            <person name="Blin K."/>
            <person name="Weber T."/>
        </authorList>
    </citation>
    <scope>NUCLEOTIDE SEQUENCE [LARGE SCALE GENOMIC DNA]</scope>
    <source>
        <strain evidence="2 3">NBC_00156</strain>
    </source>
</reference>
<dbReference type="EMBL" id="CP108164">
    <property type="protein sequence ID" value="WTQ78837.1"/>
    <property type="molecule type" value="Genomic_DNA"/>
</dbReference>
<gene>
    <name evidence="1" type="ORF">OG350_00280</name>
    <name evidence="2" type="ORF">OG350_37720</name>
</gene>
<evidence type="ECO:0000313" key="1">
    <source>
        <dbReference type="EMBL" id="WTQ78837.1"/>
    </source>
</evidence>
<sequence length="48" mass="5047">METALVAVDTGTHRSTLLLRLPNTTYITGLVAAGEGTVYLLTDIRGNG</sequence>
<organism evidence="2 3">
    <name type="scientific">Streptomyces achromogenes</name>
    <dbReference type="NCBI Taxonomy" id="67255"/>
    <lineage>
        <taxon>Bacteria</taxon>
        <taxon>Bacillati</taxon>
        <taxon>Actinomycetota</taxon>
        <taxon>Actinomycetes</taxon>
        <taxon>Kitasatosporales</taxon>
        <taxon>Streptomycetaceae</taxon>
        <taxon>Streptomyces</taxon>
    </lineage>
</organism>